<dbReference type="Gramene" id="KZM82084">
    <property type="protein sequence ID" value="KZM82084"/>
    <property type="gene ID" value="DCAR_029697"/>
</dbReference>
<evidence type="ECO:0000313" key="1">
    <source>
        <dbReference type="EMBL" id="KZM82084.1"/>
    </source>
</evidence>
<proteinExistence type="predicted"/>
<accession>A0A175YEK3</accession>
<sequence>MNTLTGSIPTTFGTIKFNIGKIIIKFKIISKAKCTDMPNFQRHFKFGDV</sequence>
<comment type="caution">
    <text evidence="1">The sequence shown here is derived from an EMBL/GenBank/DDBJ whole genome shotgun (WGS) entry which is preliminary data.</text>
</comment>
<name>A0A175YEK3_DAUCS</name>
<protein>
    <submittedName>
        <fullName evidence="1">Uncharacterized protein</fullName>
    </submittedName>
</protein>
<dbReference type="AlphaFoldDB" id="A0A175YEK3"/>
<dbReference type="EMBL" id="LNRQ01000009">
    <property type="protein sequence ID" value="KZM82084.1"/>
    <property type="molecule type" value="Genomic_DNA"/>
</dbReference>
<gene>
    <name evidence="1" type="ORF">DCAR_029697</name>
</gene>
<reference evidence="1" key="1">
    <citation type="journal article" date="2016" name="Nat. Genet.">
        <title>A high-quality carrot genome assembly provides new insights into carotenoid accumulation and asterid genome evolution.</title>
        <authorList>
            <person name="Iorizzo M."/>
            <person name="Ellison S."/>
            <person name="Senalik D."/>
            <person name="Zeng P."/>
            <person name="Satapoomin P."/>
            <person name="Huang J."/>
            <person name="Bowman M."/>
            <person name="Iovene M."/>
            <person name="Sanseverino W."/>
            <person name="Cavagnaro P."/>
            <person name="Yildiz M."/>
            <person name="Macko-Podgorni A."/>
            <person name="Moranska E."/>
            <person name="Grzebelus E."/>
            <person name="Grzebelus D."/>
            <person name="Ashrafi H."/>
            <person name="Zheng Z."/>
            <person name="Cheng S."/>
            <person name="Spooner D."/>
            <person name="Van Deynze A."/>
            <person name="Simon P."/>
        </authorList>
    </citation>
    <scope>NUCLEOTIDE SEQUENCE [LARGE SCALE GENOMIC DNA]</scope>
    <source>
        <tissue evidence="1">Leaf</tissue>
    </source>
</reference>
<organism evidence="1">
    <name type="scientific">Daucus carota subsp. sativus</name>
    <name type="common">Carrot</name>
    <dbReference type="NCBI Taxonomy" id="79200"/>
    <lineage>
        <taxon>Eukaryota</taxon>
        <taxon>Viridiplantae</taxon>
        <taxon>Streptophyta</taxon>
        <taxon>Embryophyta</taxon>
        <taxon>Tracheophyta</taxon>
        <taxon>Spermatophyta</taxon>
        <taxon>Magnoliopsida</taxon>
        <taxon>eudicotyledons</taxon>
        <taxon>Gunneridae</taxon>
        <taxon>Pentapetalae</taxon>
        <taxon>asterids</taxon>
        <taxon>campanulids</taxon>
        <taxon>Apiales</taxon>
        <taxon>Apiaceae</taxon>
        <taxon>Apioideae</taxon>
        <taxon>Scandiceae</taxon>
        <taxon>Daucinae</taxon>
        <taxon>Daucus</taxon>
        <taxon>Daucus sect. Daucus</taxon>
    </lineage>
</organism>